<dbReference type="EMBL" id="JAPDDP010000064">
    <property type="protein sequence ID" value="MDA0183947.1"/>
    <property type="molecule type" value="Genomic_DNA"/>
</dbReference>
<feature type="transmembrane region" description="Helical" evidence="1">
    <location>
        <begin position="118"/>
        <end position="143"/>
    </location>
</feature>
<feature type="transmembrane region" description="Helical" evidence="1">
    <location>
        <begin position="83"/>
        <end position="106"/>
    </location>
</feature>
<reference evidence="3" key="1">
    <citation type="submission" date="2022-10" db="EMBL/GenBank/DDBJ databases">
        <title>The WGS of Solirubrobacter phytolaccae KCTC 29190.</title>
        <authorList>
            <person name="Jiang Z."/>
        </authorList>
    </citation>
    <scope>NUCLEOTIDE SEQUENCE</scope>
    <source>
        <strain evidence="3">KCTC 29190</strain>
    </source>
</reference>
<protein>
    <submittedName>
        <fullName evidence="3">Fenitrothion hydrolase</fullName>
    </submittedName>
</protein>
<keyword evidence="1" id="KW-0812">Transmembrane</keyword>
<name>A0A9X3SI72_9ACTN</name>
<sequence>MRAGQRTVIAGGGAAAFLLAAAPAHAHGLVQRANLPIPEWLFGWAAALVLLVSFAALGVLWSKPRLEEPRWRPLPGGAALGSRAVEVVCGAVGVLLLVTAILAGYLGPDDPLSNFAPVFVLITFWVGMAFASVLLGDVFRAFNPWRAVGRALQLRGVRPYPERLGVWPAALALLGFTWFELVSGWGEHPARLATAAAVYSVLTWIGCAVYGTETWLRRGEGFSVYFNLLSRISPLEKREGVVGVRPLLGGLPPLERPPGIVGFVVVMIGTVTYDGLSQGAAWRSVGDALGGAENIPAGTIGLLLAIALIGGFYRLGMAGAQSVPGSPDTTTLARAFVHSLVPIAAVYVAAHYLSFLVIEGQAIRYTASDPFGAGWDLFGWAKDGIDYGVLSQNATWYLQVALVVAGHVAALVLAHDRALALYGEARLAVRSQYWMLGIMVGFTTLALWLLAQAGST</sequence>
<feature type="transmembrane region" description="Helical" evidence="1">
    <location>
        <begin position="396"/>
        <end position="413"/>
    </location>
</feature>
<feature type="transmembrane region" description="Helical" evidence="1">
    <location>
        <begin position="433"/>
        <end position="451"/>
    </location>
</feature>
<feature type="chain" id="PRO_5040926193" evidence="2">
    <location>
        <begin position="27"/>
        <end position="456"/>
    </location>
</feature>
<comment type="caution">
    <text evidence="3">The sequence shown here is derived from an EMBL/GenBank/DDBJ whole genome shotgun (WGS) entry which is preliminary data.</text>
</comment>
<accession>A0A9X3SI72</accession>
<evidence type="ECO:0000256" key="1">
    <source>
        <dbReference type="SAM" id="Phobius"/>
    </source>
</evidence>
<feature type="transmembrane region" description="Helical" evidence="1">
    <location>
        <begin position="336"/>
        <end position="358"/>
    </location>
</feature>
<feature type="transmembrane region" description="Helical" evidence="1">
    <location>
        <begin position="42"/>
        <end position="62"/>
    </location>
</feature>
<proteinExistence type="predicted"/>
<keyword evidence="2" id="KW-0732">Signal</keyword>
<organism evidence="3 4">
    <name type="scientific">Solirubrobacter phytolaccae</name>
    <dbReference type="NCBI Taxonomy" id="1404360"/>
    <lineage>
        <taxon>Bacteria</taxon>
        <taxon>Bacillati</taxon>
        <taxon>Actinomycetota</taxon>
        <taxon>Thermoleophilia</taxon>
        <taxon>Solirubrobacterales</taxon>
        <taxon>Solirubrobacteraceae</taxon>
        <taxon>Solirubrobacter</taxon>
    </lineage>
</organism>
<dbReference type="GO" id="GO:0016787">
    <property type="term" value="F:hydrolase activity"/>
    <property type="evidence" value="ECO:0007669"/>
    <property type="project" value="UniProtKB-KW"/>
</dbReference>
<evidence type="ECO:0000256" key="2">
    <source>
        <dbReference type="SAM" id="SignalP"/>
    </source>
</evidence>
<dbReference type="Proteomes" id="UP001147653">
    <property type="component" value="Unassembled WGS sequence"/>
</dbReference>
<evidence type="ECO:0000313" key="4">
    <source>
        <dbReference type="Proteomes" id="UP001147653"/>
    </source>
</evidence>
<gene>
    <name evidence="3" type="ORF">OJ997_26810</name>
</gene>
<feature type="transmembrane region" description="Helical" evidence="1">
    <location>
        <begin position="164"/>
        <end position="186"/>
    </location>
</feature>
<feature type="signal peptide" evidence="2">
    <location>
        <begin position="1"/>
        <end position="26"/>
    </location>
</feature>
<dbReference type="RefSeq" id="WP_270028361.1">
    <property type="nucleotide sequence ID" value="NZ_JAPDDP010000064.1"/>
</dbReference>
<keyword evidence="3" id="KW-0378">Hydrolase</keyword>
<feature type="transmembrane region" description="Helical" evidence="1">
    <location>
        <begin position="259"/>
        <end position="276"/>
    </location>
</feature>
<feature type="transmembrane region" description="Helical" evidence="1">
    <location>
        <begin position="296"/>
        <end position="315"/>
    </location>
</feature>
<dbReference type="AlphaFoldDB" id="A0A9X3SI72"/>
<feature type="transmembrane region" description="Helical" evidence="1">
    <location>
        <begin position="192"/>
        <end position="211"/>
    </location>
</feature>
<evidence type="ECO:0000313" key="3">
    <source>
        <dbReference type="EMBL" id="MDA0183947.1"/>
    </source>
</evidence>
<keyword evidence="1" id="KW-1133">Transmembrane helix</keyword>
<keyword evidence="4" id="KW-1185">Reference proteome</keyword>
<keyword evidence="1" id="KW-0472">Membrane</keyword>